<evidence type="ECO:0000313" key="2">
    <source>
        <dbReference type="EMBL" id="MCG0067025.1"/>
    </source>
</evidence>
<keyword evidence="3" id="KW-1185">Reference proteome</keyword>
<dbReference type="PANTHER" id="PTHR40057">
    <property type="entry name" value="SLR1162 PROTEIN"/>
    <property type="match status" value="1"/>
</dbReference>
<proteinExistence type="predicted"/>
<dbReference type="RefSeq" id="WP_086703156.1">
    <property type="nucleotide sequence ID" value="NZ_JAKKZF010000134.1"/>
</dbReference>
<organism evidence="2 3">
    <name type="scientific">Streptomyces tricolor</name>
    <dbReference type="NCBI Taxonomy" id="68277"/>
    <lineage>
        <taxon>Bacteria</taxon>
        <taxon>Bacillati</taxon>
        <taxon>Actinomycetota</taxon>
        <taxon>Actinomycetes</taxon>
        <taxon>Kitasatosporales</taxon>
        <taxon>Streptomycetaceae</taxon>
        <taxon>Streptomyces</taxon>
        <taxon>Streptomyces violaceoruber group</taxon>
    </lineage>
</organism>
<evidence type="ECO:0008006" key="4">
    <source>
        <dbReference type="Google" id="ProtNLM"/>
    </source>
</evidence>
<dbReference type="Proteomes" id="UP001299012">
    <property type="component" value="Unassembled WGS sequence"/>
</dbReference>
<sequence length="122" mass="12944">MPRPGVSPAGRPPNSGWSGCGARPAPVGRSVRPEPTTTGLEIWFDGPGTPAEPPARGKTSRVTMLAVYPFALVYDGLVAEYGHGWPPPLRTLVFPIVLALLLTYAVMPGPSRAPRRRLHPGA</sequence>
<gene>
    <name evidence="2" type="ORF">L0F81_27810</name>
</gene>
<name>A0ABS9JN72_9ACTN</name>
<protein>
    <recommendedName>
        <fullName evidence="4">Integral membrane protein</fullName>
    </recommendedName>
</protein>
<reference evidence="2 3" key="1">
    <citation type="submission" date="2022-01" db="EMBL/GenBank/DDBJ databases">
        <title>Draft Genome Sequences of Seven Type Strains of the Genus Streptomyces.</title>
        <authorList>
            <person name="Aziz S."/>
            <person name="Coretto E."/>
            <person name="Chronakova A."/>
            <person name="Sproer C."/>
            <person name="Huber K."/>
            <person name="Nouioui I."/>
            <person name="Gross H."/>
        </authorList>
    </citation>
    <scope>NUCLEOTIDE SEQUENCE [LARGE SCALE GENOMIC DNA]</scope>
    <source>
        <strain evidence="2 3">DSM 41685</strain>
    </source>
</reference>
<feature type="region of interest" description="Disordered" evidence="1">
    <location>
        <begin position="1"/>
        <end position="57"/>
    </location>
</feature>
<dbReference type="PANTHER" id="PTHR40057:SF1">
    <property type="entry name" value="SLR1162 PROTEIN"/>
    <property type="match status" value="1"/>
</dbReference>
<dbReference type="EMBL" id="JAKKZF010000134">
    <property type="protein sequence ID" value="MCG0067025.1"/>
    <property type="molecule type" value="Genomic_DNA"/>
</dbReference>
<comment type="caution">
    <text evidence="2">The sequence shown here is derived from an EMBL/GenBank/DDBJ whole genome shotgun (WGS) entry which is preliminary data.</text>
</comment>
<accession>A0ABS9JN72</accession>
<evidence type="ECO:0000256" key="1">
    <source>
        <dbReference type="SAM" id="MobiDB-lite"/>
    </source>
</evidence>
<dbReference type="InterPro" id="IPR038762">
    <property type="entry name" value="ABM_predict"/>
</dbReference>
<evidence type="ECO:0000313" key="3">
    <source>
        <dbReference type="Proteomes" id="UP001299012"/>
    </source>
</evidence>